<evidence type="ECO:0000313" key="7">
    <source>
        <dbReference type="EMBL" id="GMF31336.1"/>
    </source>
</evidence>
<gene>
    <name evidence="7" type="ORF">Plil01_001339900</name>
</gene>
<keyword evidence="3 5" id="KW-0964">Secreted</keyword>
<comment type="subcellular location">
    <subcellularLocation>
        <location evidence="1 5">Secreted</location>
    </subcellularLocation>
</comment>
<feature type="compositionally biased region" description="Basic and acidic residues" evidence="6">
    <location>
        <begin position="108"/>
        <end position="124"/>
    </location>
</feature>
<comment type="function">
    <text evidence="5">Effector that suppresses plant defense responses during pathogen infection.</text>
</comment>
<feature type="region of interest" description="Disordered" evidence="6">
    <location>
        <begin position="108"/>
        <end position="130"/>
    </location>
</feature>
<dbReference type="Proteomes" id="UP001165083">
    <property type="component" value="Unassembled WGS sequence"/>
</dbReference>
<evidence type="ECO:0000313" key="8">
    <source>
        <dbReference type="Proteomes" id="UP001165083"/>
    </source>
</evidence>
<comment type="similarity">
    <text evidence="2 5">Belongs to the RxLR effector family.</text>
</comment>
<accession>A0A9W6UF07</accession>
<evidence type="ECO:0000256" key="1">
    <source>
        <dbReference type="ARBA" id="ARBA00004613"/>
    </source>
</evidence>
<proteinExistence type="inferred from homology"/>
<organism evidence="7 8">
    <name type="scientific">Phytophthora lilii</name>
    <dbReference type="NCBI Taxonomy" id="2077276"/>
    <lineage>
        <taxon>Eukaryota</taxon>
        <taxon>Sar</taxon>
        <taxon>Stramenopiles</taxon>
        <taxon>Oomycota</taxon>
        <taxon>Peronosporomycetes</taxon>
        <taxon>Peronosporales</taxon>
        <taxon>Peronosporaceae</taxon>
        <taxon>Phytophthora</taxon>
    </lineage>
</organism>
<keyword evidence="8" id="KW-1185">Reference proteome</keyword>
<name>A0A9W6UF07_9STRA</name>
<feature type="signal peptide" evidence="5">
    <location>
        <begin position="1"/>
        <end position="23"/>
    </location>
</feature>
<dbReference type="AlphaFoldDB" id="A0A9W6UF07"/>
<evidence type="ECO:0000256" key="6">
    <source>
        <dbReference type="SAM" id="MobiDB-lite"/>
    </source>
</evidence>
<reference evidence="7" key="1">
    <citation type="submission" date="2023-04" db="EMBL/GenBank/DDBJ databases">
        <title>Phytophthora lilii NBRC 32176.</title>
        <authorList>
            <person name="Ichikawa N."/>
            <person name="Sato H."/>
            <person name="Tonouchi N."/>
        </authorList>
    </citation>
    <scope>NUCLEOTIDE SEQUENCE</scope>
    <source>
        <strain evidence="7">NBRC 32176</strain>
    </source>
</reference>
<evidence type="ECO:0000256" key="5">
    <source>
        <dbReference type="RuleBase" id="RU367124"/>
    </source>
</evidence>
<protein>
    <recommendedName>
        <fullName evidence="5">RxLR effector protein</fullName>
    </recommendedName>
</protein>
<feature type="chain" id="PRO_5040804650" description="RxLR effector protein" evidence="5">
    <location>
        <begin position="24"/>
        <end position="130"/>
    </location>
</feature>
<evidence type="ECO:0000256" key="3">
    <source>
        <dbReference type="ARBA" id="ARBA00022525"/>
    </source>
</evidence>
<comment type="domain">
    <text evidence="5">The RxLR-dEER motif acts to carry the protein into the host cell cytoplasm through binding to cell surface phosphatidylinositol-3-phosphate.</text>
</comment>
<dbReference type="EMBL" id="BSXW01000899">
    <property type="protein sequence ID" value="GMF31336.1"/>
    <property type="molecule type" value="Genomic_DNA"/>
</dbReference>
<keyword evidence="4 5" id="KW-0732">Signal</keyword>
<evidence type="ECO:0000256" key="2">
    <source>
        <dbReference type="ARBA" id="ARBA00010400"/>
    </source>
</evidence>
<evidence type="ECO:0000256" key="4">
    <source>
        <dbReference type="ARBA" id="ARBA00022729"/>
    </source>
</evidence>
<dbReference type="InterPro" id="IPR031825">
    <property type="entry name" value="RXLR"/>
</dbReference>
<comment type="caution">
    <text evidence="7">The sequence shown here is derived from an EMBL/GenBank/DDBJ whole genome shotgun (WGS) entry which is preliminary data.</text>
</comment>
<dbReference type="Pfam" id="PF16810">
    <property type="entry name" value="RXLR"/>
    <property type="match status" value="1"/>
</dbReference>
<sequence length="130" mass="14187">MRVYNIVLVTVAVIVFFSNDVIAATSAQDISLAPVNNEVKTARFLRSGNEAATFEEEDTLTEDEDRMYGLEKLTSQMSFLKLRMQANKAMKDVALAAEKEAKAAAKLADKQAREAAKRGKEGSKTGKGGR</sequence>